<dbReference type="PANTHER" id="PTHR32125">
    <property type="entry name" value="2-C-METHYL-D-ERYTHRITOL 4-PHOSPHATE CYTIDYLYLTRANSFERASE, CHLOROPLASTIC"/>
    <property type="match status" value="1"/>
</dbReference>
<evidence type="ECO:0000256" key="1">
    <source>
        <dbReference type="ARBA" id="ARBA00001282"/>
    </source>
</evidence>
<dbReference type="OrthoDB" id="9806837at2"/>
<evidence type="ECO:0000313" key="8">
    <source>
        <dbReference type="EMBL" id="ARN72750.1"/>
    </source>
</evidence>
<dbReference type="InterPro" id="IPR018294">
    <property type="entry name" value="ISPD_synthase_CS"/>
</dbReference>
<accession>A0A1X9N3H3</accession>
<evidence type="ECO:0000256" key="4">
    <source>
        <dbReference type="ARBA" id="ARBA00022679"/>
    </source>
</evidence>
<keyword evidence="6 7" id="KW-0414">Isoprene biosynthesis</keyword>
<evidence type="ECO:0000256" key="3">
    <source>
        <dbReference type="ARBA" id="ARBA00009789"/>
    </source>
</evidence>
<organism evidence="8 9">
    <name type="scientific">Oceanicoccus sagamiensis</name>
    <dbReference type="NCBI Taxonomy" id="716816"/>
    <lineage>
        <taxon>Bacteria</taxon>
        <taxon>Pseudomonadati</taxon>
        <taxon>Pseudomonadota</taxon>
        <taxon>Gammaproteobacteria</taxon>
        <taxon>Cellvibrionales</taxon>
        <taxon>Spongiibacteraceae</taxon>
        <taxon>Oceanicoccus</taxon>
    </lineage>
</organism>
<evidence type="ECO:0000256" key="2">
    <source>
        <dbReference type="ARBA" id="ARBA00004787"/>
    </source>
</evidence>
<dbReference type="RefSeq" id="WP_085756838.1">
    <property type="nucleotide sequence ID" value="NZ_CP019343.1"/>
</dbReference>
<dbReference type="GO" id="GO:0050518">
    <property type="term" value="F:2-C-methyl-D-erythritol 4-phosphate cytidylyltransferase activity"/>
    <property type="evidence" value="ECO:0007669"/>
    <property type="project" value="UniProtKB-UniRule"/>
</dbReference>
<keyword evidence="9" id="KW-1185">Reference proteome</keyword>
<dbReference type="Gene3D" id="3.90.550.10">
    <property type="entry name" value="Spore Coat Polysaccharide Biosynthesis Protein SpsA, Chain A"/>
    <property type="match status" value="1"/>
</dbReference>
<dbReference type="KEGG" id="osg:BST96_00650"/>
<reference evidence="8 9" key="1">
    <citation type="submission" date="2016-11" db="EMBL/GenBank/DDBJ databases">
        <title>Trade-off between light-utilization and light-protection in marine flavobacteria.</title>
        <authorList>
            <person name="Kumagai Y."/>
        </authorList>
    </citation>
    <scope>NUCLEOTIDE SEQUENCE [LARGE SCALE GENOMIC DNA]</scope>
    <source>
        <strain evidence="8 9">NBRC 107125</strain>
    </source>
</reference>
<dbReference type="FunFam" id="3.90.550.10:FF:000003">
    <property type="entry name" value="2-C-methyl-D-erythritol 4-phosphate cytidylyltransferase"/>
    <property type="match status" value="1"/>
</dbReference>
<evidence type="ECO:0000256" key="6">
    <source>
        <dbReference type="ARBA" id="ARBA00023229"/>
    </source>
</evidence>
<comment type="function">
    <text evidence="7">Catalyzes the formation of 4-diphosphocytidyl-2-C-methyl-D-erythritol from CTP and 2-C-methyl-D-erythritol 4-phosphate (MEP).</text>
</comment>
<protein>
    <recommendedName>
        <fullName evidence="7">2-C-methyl-D-erythritol 4-phosphate cytidylyltransferase</fullName>
        <ecNumber evidence="7">2.7.7.60</ecNumber>
    </recommendedName>
    <alternativeName>
        <fullName evidence="7">4-diphosphocytidyl-2C-methyl-D-erythritol synthase</fullName>
    </alternativeName>
    <alternativeName>
        <fullName evidence="7">MEP cytidylyltransferase</fullName>
        <shortName evidence="7">MCT</shortName>
    </alternativeName>
</protein>
<evidence type="ECO:0000256" key="7">
    <source>
        <dbReference type="HAMAP-Rule" id="MF_00108"/>
    </source>
</evidence>
<dbReference type="InterPro" id="IPR034683">
    <property type="entry name" value="IspD/TarI"/>
</dbReference>
<dbReference type="Pfam" id="PF01128">
    <property type="entry name" value="IspD"/>
    <property type="match status" value="1"/>
</dbReference>
<keyword evidence="4 7" id="KW-0808">Transferase</keyword>
<keyword evidence="5 7" id="KW-0548">Nucleotidyltransferase</keyword>
<dbReference type="AlphaFoldDB" id="A0A1X9N3H3"/>
<dbReference type="CDD" id="cd02516">
    <property type="entry name" value="CDP-ME_synthetase"/>
    <property type="match status" value="1"/>
</dbReference>
<dbReference type="HAMAP" id="MF_00108">
    <property type="entry name" value="IspD"/>
    <property type="match status" value="1"/>
</dbReference>
<dbReference type="NCBIfam" id="TIGR00453">
    <property type="entry name" value="ispD"/>
    <property type="match status" value="1"/>
</dbReference>
<dbReference type="GO" id="GO:0019288">
    <property type="term" value="P:isopentenyl diphosphate biosynthetic process, methylerythritol 4-phosphate pathway"/>
    <property type="evidence" value="ECO:0007669"/>
    <property type="project" value="UniProtKB-UniRule"/>
</dbReference>
<gene>
    <name evidence="7" type="primary">ispD</name>
    <name evidence="8" type="ORF">BST96_00650</name>
</gene>
<dbReference type="PROSITE" id="PS01295">
    <property type="entry name" value="ISPD"/>
    <property type="match status" value="1"/>
</dbReference>
<comment type="catalytic activity">
    <reaction evidence="1 7">
        <text>2-C-methyl-D-erythritol 4-phosphate + CTP + H(+) = 4-CDP-2-C-methyl-D-erythritol + diphosphate</text>
        <dbReference type="Rhea" id="RHEA:13429"/>
        <dbReference type="ChEBI" id="CHEBI:15378"/>
        <dbReference type="ChEBI" id="CHEBI:33019"/>
        <dbReference type="ChEBI" id="CHEBI:37563"/>
        <dbReference type="ChEBI" id="CHEBI:57823"/>
        <dbReference type="ChEBI" id="CHEBI:58262"/>
        <dbReference type="EC" id="2.7.7.60"/>
    </reaction>
</comment>
<dbReference type="UniPathway" id="UPA00056">
    <property type="reaction ID" value="UER00093"/>
</dbReference>
<comment type="similarity">
    <text evidence="3 7">Belongs to the IspD/TarI cytidylyltransferase family. IspD subfamily.</text>
</comment>
<feature type="site" description="Positions MEP for the nucleophilic attack" evidence="7">
    <location>
        <position position="161"/>
    </location>
</feature>
<dbReference type="EMBL" id="CP019343">
    <property type="protein sequence ID" value="ARN72750.1"/>
    <property type="molecule type" value="Genomic_DNA"/>
</dbReference>
<name>A0A1X9N3H3_9GAMM</name>
<proteinExistence type="inferred from homology"/>
<sequence>MSSAHNPSRFFAVVPAAGVGKRMGSDTPKQYLPLLGKTVIEYTLTTLLAEPLLERIIVTTSPEDNRWRSLALLSDPRIDVVAGGAERCHSVLNGLQHLSSQANKEDWVLVHDVARPCIAGSDIKQLIADLSSHAVGGILAVPMSDTVKQVDGKTITSTVDRSLLWRAQTPQMFRYQLLLESLSAGIEQGLSITDEASAIELAGYQAEVVEAMSANIKITRPEDLALAEHYLKKES</sequence>
<dbReference type="SUPFAM" id="SSF53448">
    <property type="entry name" value="Nucleotide-diphospho-sugar transferases"/>
    <property type="match status" value="1"/>
</dbReference>
<feature type="site" description="Transition state stabilizer" evidence="7">
    <location>
        <position position="22"/>
    </location>
</feature>
<dbReference type="EC" id="2.7.7.60" evidence="7"/>
<dbReference type="InterPro" id="IPR050088">
    <property type="entry name" value="IspD/TarI_cytidylyltransf_bact"/>
</dbReference>
<evidence type="ECO:0000313" key="9">
    <source>
        <dbReference type="Proteomes" id="UP000193450"/>
    </source>
</evidence>
<dbReference type="InterPro" id="IPR001228">
    <property type="entry name" value="IspD"/>
</dbReference>
<dbReference type="STRING" id="716816.BST96_00650"/>
<feature type="site" description="Transition state stabilizer" evidence="7">
    <location>
        <position position="29"/>
    </location>
</feature>
<dbReference type="InterPro" id="IPR029044">
    <property type="entry name" value="Nucleotide-diphossugar_trans"/>
</dbReference>
<comment type="pathway">
    <text evidence="2 7">Isoprenoid biosynthesis; isopentenyl diphosphate biosynthesis via DXP pathway; isopentenyl diphosphate from 1-deoxy-D-xylulose 5-phosphate: step 2/6.</text>
</comment>
<dbReference type="Proteomes" id="UP000193450">
    <property type="component" value="Chromosome"/>
</dbReference>
<feature type="site" description="Positions MEP for the nucleophilic attack" evidence="7">
    <location>
        <position position="217"/>
    </location>
</feature>
<evidence type="ECO:0000256" key="5">
    <source>
        <dbReference type="ARBA" id="ARBA00022695"/>
    </source>
</evidence>
<dbReference type="PANTHER" id="PTHR32125:SF4">
    <property type="entry name" value="2-C-METHYL-D-ERYTHRITOL 4-PHOSPHATE CYTIDYLYLTRANSFERASE, CHLOROPLASTIC"/>
    <property type="match status" value="1"/>
</dbReference>